<name>A0A9N8ET92_9STRA</name>
<keyword evidence="12" id="KW-1185">Reference proteome</keyword>
<evidence type="ECO:0000256" key="4">
    <source>
        <dbReference type="ARBA" id="ARBA00022692"/>
    </source>
</evidence>
<keyword evidence="6" id="KW-1133">Transmembrane helix</keyword>
<evidence type="ECO:0000256" key="6">
    <source>
        <dbReference type="ARBA" id="ARBA00022989"/>
    </source>
</evidence>
<evidence type="ECO:0000256" key="1">
    <source>
        <dbReference type="ARBA" id="ARBA00004323"/>
    </source>
</evidence>
<evidence type="ECO:0000256" key="8">
    <source>
        <dbReference type="ARBA" id="ARBA00023136"/>
    </source>
</evidence>
<evidence type="ECO:0000256" key="9">
    <source>
        <dbReference type="ARBA" id="ARBA00023180"/>
    </source>
</evidence>
<keyword evidence="9" id="KW-0325">Glycoprotein</keyword>
<comment type="subcellular location">
    <subcellularLocation>
        <location evidence="1">Golgi apparatus membrane</location>
        <topology evidence="1">Single-pass type II membrane protein</topology>
    </subcellularLocation>
</comment>
<sequence length="374" mass="43149">MTLSDLSTHHNGKPTQEQSTTSSAQSVKQLTVCTLEEMRRVCVLVCTHFLSALLVLLACYRWKDLLPSYESEGSLWSRSKLSNGTASSVSTTSTATTTFTPTFPPASSSKELDFSAPSLFDPSTVNRVYWMHVPKTGGSIFVAFFFQFCPETLAAERAAIVPGQQINKDHLYDMWLLRHYAPEKWCNNHLTFYNMPCPGCHYPYEERPNEEFFSMTMFRDPTERLWSAYRYGHHGSWQHDSNSTFDEYIREPNIMNCQLKMVLGHHCYKQHRQEIEHMGPLDVSLAIERVSQPRFFFGITERWAESLCLFHRWFGGSVIEDIEFVNNRKGRTQPPGNYRDVVPPHKELEWFEGIMPIFEERLKAANCLGYSPPP</sequence>
<accession>A0A9N8ET92</accession>
<feature type="region of interest" description="Disordered" evidence="10">
    <location>
        <begin position="1"/>
        <end position="22"/>
    </location>
</feature>
<dbReference type="GO" id="GO:0008146">
    <property type="term" value="F:sulfotransferase activity"/>
    <property type="evidence" value="ECO:0007669"/>
    <property type="project" value="InterPro"/>
</dbReference>
<dbReference type="InterPro" id="IPR005331">
    <property type="entry name" value="Sulfotransferase"/>
</dbReference>
<dbReference type="SUPFAM" id="SSF52540">
    <property type="entry name" value="P-loop containing nucleoside triphosphate hydrolases"/>
    <property type="match status" value="1"/>
</dbReference>
<keyword evidence="3" id="KW-0808">Transferase</keyword>
<proteinExistence type="inferred from homology"/>
<evidence type="ECO:0000256" key="5">
    <source>
        <dbReference type="ARBA" id="ARBA00022968"/>
    </source>
</evidence>
<gene>
    <name evidence="11" type="ORF">SEMRO_1810_G299121.1</name>
</gene>
<evidence type="ECO:0008006" key="13">
    <source>
        <dbReference type="Google" id="ProtNLM"/>
    </source>
</evidence>
<evidence type="ECO:0000256" key="2">
    <source>
        <dbReference type="ARBA" id="ARBA00010569"/>
    </source>
</evidence>
<dbReference type="PANTHER" id="PTHR12129">
    <property type="entry name" value="HEPARAN SULFATE 2-O-SULFOTRANSFERASE"/>
    <property type="match status" value="1"/>
</dbReference>
<evidence type="ECO:0000256" key="10">
    <source>
        <dbReference type="SAM" id="MobiDB-lite"/>
    </source>
</evidence>
<dbReference type="InterPro" id="IPR007734">
    <property type="entry name" value="Heparan_SO4_2-O-STrfase"/>
</dbReference>
<evidence type="ECO:0000313" key="12">
    <source>
        <dbReference type="Proteomes" id="UP001153069"/>
    </source>
</evidence>
<reference evidence="11" key="1">
    <citation type="submission" date="2020-06" db="EMBL/GenBank/DDBJ databases">
        <authorList>
            <consortium name="Plant Systems Biology data submission"/>
        </authorList>
    </citation>
    <scope>NUCLEOTIDE SEQUENCE</scope>
    <source>
        <strain evidence="11">D6</strain>
    </source>
</reference>
<dbReference type="PANTHER" id="PTHR12129:SF15">
    <property type="entry name" value="URONYL 2-SULFOTRANSFERASE"/>
    <property type="match status" value="1"/>
</dbReference>
<dbReference type="OrthoDB" id="200177at2759"/>
<keyword evidence="5" id="KW-0735">Signal-anchor</keyword>
<organism evidence="11 12">
    <name type="scientific">Seminavis robusta</name>
    <dbReference type="NCBI Taxonomy" id="568900"/>
    <lineage>
        <taxon>Eukaryota</taxon>
        <taxon>Sar</taxon>
        <taxon>Stramenopiles</taxon>
        <taxon>Ochrophyta</taxon>
        <taxon>Bacillariophyta</taxon>
        <taxon>Bacillariophyceae</taxon>
        <taxon>Bacillariophycidae</taxon>
        <taxon>Naviculales</taxon>
        <taxon>Naviculaceae</taxon>
        <taxon>Seminavis</taxon>
    </lineage>
</organism>
<evidence type="ECO:0000313" key="11">
    <source>
        <dbReference type="EMBL" id="CAB9526323.1"/>
    </source>
</evidence>
<dbReference type="Proteomes" id="UP001153069">
    <property type="component" value="Unassembled WGS sequence"/>
</dbReference>
<comment type="similarity">
    <text evidence="2">Belongs to the sulfotransferase 3 family.</text>
</comment>
<evidence type="ECO:0000256" key="3">
    <source>
        <dbReference type="ARBA" id="ARBA00022679"/>
    </source>
</evidence>
<dbReference type="EMBL" id="CAICTM010001808">
    <property type="protein sequence ID" value="CAB9526323.1"/>
    <property type="molecule type" value="Genomic_DNA"/>
</dbReference>
<dbReference type="AlphaFoldDB" id="A0A9N8ET92"/>
<keyword evidence="7" id="KW-0333">Golgi apparatus</keyword>
<dbReference type="Pfam" id="PF03567">
    <property type="entry name" value="Sulfotransfer_2"/>
    <property type="match status" value="1"/>
</dbReference>
<dbReference type="GO" id="GO:0000139">
    <property type="term" value="C:Golgi membrane"/>
    <property type="evidence" value="ECO:0007669"/>
    <property type="project" value="UniProtKB-SubCell"/>
</dbReference>
<dbReference type="InterPro" id="IPR027417">
    <property type="entry name" value="P-loop_NTPase"/>
</dbReference>
<evidence type="ECO:0000256" key="7">
    <source>
        <dbReference type="ARBA" id="ARBA00023034"/>
    </source>
</evidence>
<protein>
    <recommendedName>
        <fullName evidence="13">Sulfotransferase</fullName>
    </recommendedName>
</protein>
<comment type="caution">
    <text evidence="11">The sequence shown here is derived from an EMBL/GenBank/DDBJ whole genome shotgun (WGS) entry which is preliminary data.</text>
</comment>
<dbReference type="Gene3D" id="3.40.50.300">
    <property type="entry name" value="P-loop containing nucleotide triphosphate hydrolases"/>
    <property type="match status" value="1"/>
</dbReference>
<keyword evidence="8" id="KW-0472">Membrane</keyword>
<keyword evidence="4" id="KW-0812">Transmembrane</keyword>